<dbReference type="AlphaFoldDB" id="A0A1K1NU80"/>
<evidence type="ECO:0000256" key="6">
    <source>
        <dbReference type="SAM" id="Phobius"/>
    </source>
</evidence>
<keyword evidence="3 6" id="KW-0812">Transmembrane</keyword>
<dbReference type="Pfam" id="PF13396">
    <property type="entry name" value="PLDc_N"/>
    <property type="match status" value="1"/>
</dbReference>
<evidence type="ECO:0000256" key="4">
    <source>
        <dbReference type="ARBA" id="ARBA00022989"/>
    </source>
</evidence>
<gene>
    <name evidence="8" type="ORF">SAMN02927921_01453</name>
</gene>
<feature type="transmembrane region" description="Helical" evidence="6">
    <location>
        <begin position="12"/>
        <end position="32"/>
    </location>
</feature>
<evidence type="ECO:0000256" key="1">
    <source>
        <dbReference type="ARBA" id="ARBA00004651"/>
    </source>
</evidence>
<dbReference type="RefSeq" id="WP_083564826.1">
    <property type="nucleotide sequence ID" value="NZ_FPJE01000006.1"/>
</dbReference>
<evidence type="ECO:0000313" key="8">
    <source>
        <dbReference type="EMBL" id="SFW38833.1"/>
    </source>
</evidence>
<protein>
    <submittedName>
        <fullName evidence="8">Phospholipase_D-nuclease N-terminal</fullName>
    </submittedName>
</protein>
<dbReference type="Proteomes" id="UP000182248">
    <property type="component" value="Unassembled WGS sequence"/>
</dbReference>
<name>A0A1K1NU80_9FLAO</name>
<accession>A0A1K1NU80</accession>
<sequence length="70" mass="7790">MEIMSSIGAWQIILLLLVILIPGLMFLSLFKLSKSALPSDRKIIWTIIILLFPFFGATAYLLVGHNSAVE</sequence>
<dbReference type="OrthoDB" id="1123412at2"/>
<dbReference type="InterPro" id="IPR027379">
    <property type="entry name" value="CLS_N"/>
</dbReference>
<evidence type="ECO:0000313" key="9">
    <source>
        <dbReference type="Proteomes" id="UP000182248"/>
    </source>
</evidence>
<evidence type="ECO:0000256" key="5">
    <source>
        <dbReference type="ARBA" id="ARBA00023136"/>
    </source>
</evidence>
<proteinExistence type="predicted"/>
<comment type="subcellular location">
    <subcellularLocation>
        <location evidence="1">Cell membrane</location>
        <topology evidence="1">Multi-pass membrane protein</topology>
    </subcellularLocation>
</comment>
<evidence type="ECO:0000256" key="3">
    <source>
        <dbReference type="ARBA" id="ARBA00022692"/>
    </source>
</evidence>
<evidence type="ECO:0000256" key="2">
    <source>
        <dbReference type="ARBA" id="ARBA00022475"/>
    </source>
</evidence>
<feature type="transmembrane region" description="Helical" evidence="6">
    <location>
        <begin position="44"/>
        <end position="63"/>
    </location>
</feature>
<keyword evidence="4 6" id="KW-1133">Transmembrane helix</keyword>
<keyword evidence="2" id="KW-1003">Cell membrane</keyword>
<evidence type="ECO:0000259" key="7">
    <source>
        <dbReference type="Pfam" id="PF13396"/>
    </source>
</evidence>
<keyword evidence="9" id="KW-1185">Reference proteome</keyword>
<dbReference type="EMBL" id="FPJE01000006">
    <property type="protein sequence ID" value="SFW38833.1"/>
    <property type="molecule type" value="Genomic_DNA"/>
</dbReference>
<reference evidence="8 9" key="1">
    <citation type="submission" date="2016-11" db="EMBL/GenBank/DDBJ databases">
        <authorList>
            <person name="Jaros S."/>
            <person name="Januszkiewicz K."/>
            <person name="Wedrychowicz H."/>
        </authorList>
    </citation>
    <scope>NUCLEOTIDE SEQUENCE [LARGE SCALE GENOMIC DNA]</scope>
    <source>
        <strain evidence="8 9">CGMCC 1.12145</strain>
    </source>
</reference>
<dbReference type="GO" id="GO:0005886">
    <property type="term" value="C:plasma membrane"/>
    <property type="evidence" value="ECO:0007669"/>
    <property type="project" value="UniProtKB-SubCell"/>
</dbReference>
<organism evidence="8 9">
    <name type="scientific">Sinomicrobium oceani</name>
    <dbReference type="NCBI Taxonomy" id="1150368"/>
    <lineage>
        <taxon>Bacteria</taxon>
        <taxon>Pseudomonadati</taxon>
        <taxon>Bacteroidota</taxon>
        <taxon>Flavobacteriia</taxon>
        <taxon>Flavobacteriales</taxon>
        <taxon>Flavobacteriaceae</taxon>
        <taxon>Sinomicrobium</taxon>
    </lineage>
</organism>
<keyword evidence="5 6" id="KW-0472">Membrane</keyword>
<feature type="domain" description="Cardiolipin synthase N-terminal" evidence="7">
    <location>
        <begin position="24"/>
        <end position="64"/>
    </location>
</feature>